<reference evidence="4 5" key="1">
    <citation type="submission" date="2018-12" db="EMBL/GenBank/DDBJ databases">
        <title>Draft genome sequence of Embleya hyalina NBRC 13850T.</title>
        <authorList>
            <person name="Komaki H."/>
            <person name="Hosoyama A."/>
            <person name="Kimura A."/>
            <person name="Ichikawa N."/>
            <person name="Tamura T."/>
        </authorList>
    </citation>
    <scope>NUCLEOTIDE SEQUENCE [LARGE SCALE GENOMIC DNA]</scope>
    <source>
        <strain evidence="4 5">NBRC 13850</strain>
    </source>
</reference>
<dbReference type="Proteomes" id="UP000286931">
    <property type="component" value="Unassembled WGS sequence"/>
</dbReference>
<name>A0A401YTX0_9ACTN</name>
<dbReference type="EMBL" id="BIFH01000026">
    <property type="protein sequence ID" value="GCD98078.1"/>
    <property type="molecule type" value="Genomic_DNA"/>
</dbReference>
<organism evidence="4 5">
    <name type="scientific">Embleya hyalina</name>
    <dbReference type="NCBI Taxonomy" id="516124"/>
    <lineage>
        <taxon>Bacteria</taxon>
        <taxon>Bacillati</taxon>
        <taxon>Actinomycetota</taxon>
        <taxon>Actinomycetes</taxon>
        <taxon>Kitasatosporales</taxon>
        <taxon>Streptomycetaceae</taxon>
        <taxon>Embleya</taxon>
    </lineage>
</organism>
<evidence type="ECO:0000313" key="5">
    <source>
        <dbReference type="Proteomes" id="UP000286931"/>
    </source>
</evidence>
<dbReference type="SUPFAM" id="SSF69593">
    <property type="entry name" value="Glycerol-3-phosphate (1)-acyltransferase"/>
    <property type="match status" value="1"/>
</dbReference>
<dbReference type="PANTHER" id="PTHR10434:SF11">
    <property type="entry name" value="1-ACYL-SN-GLYCEROL-3-PHOSPHATE ACYLTRANSFERASE"/>
    <property type="match status" value="1"/>
</dbReference>
<sequence length="224" mass="24201">MLIDKFMHGVVAPTAKAIYRPRTEGRENVPMTGPVIIASNHLSFVDSVAIPVVMPRKVSFLAKAEYFDGPGLKGRVSKAFFTGIGAVPVPRGTHSAAKAALETALSVLERGDAFGIYPEGTRSRDGRLYRGRTGVAWLALAARCPVVPVGIIGTDLVQPIGSNIPKLSPRVLARFGEPLDFSRHYGRTDVARARREITDEIMEAIQKLSGQDYAGVYNETPAEV</sequence>
<keyword evidence="2 4" id="KW-0012">Acyltransferase</keyword>
<dbReference type="CDD" id="cd07989">
    <property type="entry name" value="LPLAT_AGPAT-like"/>
    <property type="match status" value="1"/>
</dbReference>
<dbReference type="GO" id="GO:0006654">
    <property type="term" value="P:phosphatidic acid biosynthetic process"/>
    <property type="evidence" value="ECO:0007669"/>
    <property type="project" value="TreeGrafter"/>
</dbReference>
<gene>
    <name evidence="4" type="primary">plsC</name>
    <name evidence="4" type="ORF">EHYA_05778</name>
</gene>
<dbReference type="GO" id="GO:0005886">
    <property type="term" value="C:plasma membrane"/>
    <property type="evidence" value="ECO:0007669"/>
    <property type="project" value="TreeGrafter"/>
</dbReference>
<feature type="domain" description="Phospholipid/glycerol acyltransferase" evidence="3">
    <location>
        <begin position="35"/>
        <end position="154"/>
    </location>
</feature>
<proteinExistence type="predicted"/>
<dbReference type="AlphaFoldDB" id="A0A401YTX0"/>
<dbReference type="RefSeq" id="WP_246126950.1">
    <property type="nucleotide sequence ID" value="NZ_BIFH01000026.1"/>
</dbReference>
<dbReference type="InterPro" id="IPR002123">
    <property type="entry name" value="Plipid/glycerol_acylTrfase"/>
</dbReference>
<evidence type="ECO:0000256" key="1">
    <source>
        <dbReference type="ARBA" id="ARBA00022679"/>
    </source>
</evidence>
<evidence type="ECO:0000259" key="3">
    <source>
        <dbReference type="SMART" id="SM00563"/>
    </source>
</evidence>
<protein>
    <submittedName>
        <fullName evidence="4">1-acyl-sn-glycerol-3-phosphate acyltransferase</fullName>
    </submittedName>
</protein>
<dbReference type="PANTHER" id="PTHR10434">
    <property type="entry name" value="1-ACYL-SN-GLYCEROL-3-PHOSPHATE ACYLTRANSFERASE"/>
    <property type="match status" value="1"/>
</dbReference>
<dbReference type="Pfam" id="PF01553">
    <property type="entry name" value="Acyltransferase"/>
    <property type="match status" value="1"/>
</dbReference>
<evidence type="ECO:0000256" key="2">
    <source>
        <dbReference type="ARBA" id="ARBA00023315"/>
    </source>
</evidence>
<evidence type="ECO:0000313" key="4">
    <source>
        <dbReference type="EMBL" id="GCD98078.1"/>
    </source>
</evidence>
<keyword evidence="1 4" id="KW-0808">Transferase</keyword>
<accession>A0A401YTX0</accession>
<dbReference type="GO" id="GO:0003841">
    <property type="term" value="F:1-acylglycerol-3-phosphate O-acyltransferase activity"/>
    <property type="evidence" value="ECO:0007669"/>
    <property type="project" value="TreeGrafter"/>
</dbReference>
<keyword evidence="5" id="KW-1185">Reference proteome</keyword>
<dbReference type="SMART" id="SM00563">
    <property type="entry name" value="PlsC"/>
    <property type="match status" value="1"/>
</dbReference>
<comment type="caution">
    <text evidence="4">The sequence shown here is derived from an EMBL/GenBank/DDBJ whole genome shotgun (WGS) entry which is preliminary data.</text>
</comment>